<name>A0A2K2H9T5_9BACT</name>
<dbReference type="AlphaFoldDB" id="A0A2K2H9T5"/>
<protein>
    <submittedName>
        <fullName evidence="1">Uncharacterized protein</fullName>
    </submittedName>
</protein>
<comment type="caution">
    <text evidence="1">The sequence shown here is derived from an EMBL/GenBank/DDBJ whole genome shotgun (WGS) entry which is preliminary data.</text>
</comment>
<reference evidence="1 2" key="1">
    <citation type="journal article" date="2018" name="Genome Announc.">
        <title>Genome Sequence of Geothermobacter sp. HR-1 Iron Reducer from the Loihi Seamount.</title>
        <authorList>
            <person name="Smith H."/>
            <person name="Abuyen K."/>
            <person name="Tremblay J."/>
            <person name="Savalia P."/>
            <person name="Perez-Rodriguez I."/>
            <person name="Emerson D."/>
            <person name="Tully B."/>
            <person name="Amend J."/>
        </authorList>
    </citation>
    <scope>NUCLEOTIDE SEQUENCE [LARGE SCALE GENOMIC DNA]</scope>
    <source>
        <strain evidence="1 2">HR-1</strain>
    </source>
</reference>
<evidence type="ECO:0000313" key="1">
    <source>
        <dbReference type="EMBL" id="PNU20075.1"/>
    </source>
</evidence>
<gene>
    <name evidence="1" type="ORF">C2E25_09160</name>
</gene>
<sequence length="374" mass="40039">MSGVIGACAMAGRITTERGRVVTCPYILSTGVARIIYRWSVHVDLAIPVVTDRICSLIEGRIICRWIEFSTAAGSGLLDTVTSGAGVMAGDNTDIFMIYRLAAFDNNFDVSRPIRRESMALGTVQRKSHGLRVTVLATDRGRSPTDTVKSHSMTERTGLLDVAGGIMKGVIGPGPVNGVGSLEGMASLTTVRQIAQRDIKARVASRASCRLVGMTLLALRQVGLGLFTVSARRSPIRTQRVIGRTRTTRMAGRYIAVDPRSVGIVMFTGETAWRGRYRSAPRPINLVTESAAGILSGLLNTAMAGIISRILNISSRPVIIIALPVGRVRPGMFVTVGAITIHAEVVSPDRRAGGHSTIHIVGRRTMAVQTIILT</sequence>
<dbReference type="EMBL" id="PPFX01000018">
    <property type="protein sequence ID" value="PNU20075.1"/>
    <property type="molecule type" value="Genomic_DNA"/>
</dbReference>
<evidence type="ECO:0000313" key="2">
    <source>
        <dbReference type="Proteomes" id="UP000236340"/>
    </source>
</evidence>
<proteinExistence type="predicted"/>
<organism evidence="1 2">
    <name type="scientific">Geothermobacter hydrogeniphilus</name>
    <dbReference type="NCBI Taxonomy" id="1969733"/>
    <lineage>
        <taxon>Bacteria</taxon>
        <taxon>Pseudomonadati</taxon>
        <taxon>Thermodesulfobacteriota</taxon>
        <taxon>Desulfuromonadia</taxon>
        <taxon>Desulfuromonadales</taxon>
        <taxon>Geothermobacteraceae</taxon>
        <taxon>Geothermobacter</taxon>
    </lineage>
</organism>
<dbReference type="Proteomes" id="UP000236340">
    <property type="component" value="Unassembled WGS sequence"/>
</dbReference>
<accession>A0A2K2H9T5</accession>